<gene>
    <name evidence="1" type="ORF">KFL_001360030</name>
</gene>
<dbReference type="EMBL" id="DF237085">
    <property type="protein sequence ID" value="GAQ83107.1"/>
    <property type="molecule type" value="Genomic_DNA"/>
</dbReference>
<evidence type="ECO:0000313" key="1">
    <source>
        <dbReference type="EMBL" id="GAQ83107.1"/>
    </source>
</evidence>
<sequence>MAYGANSFVRDVTFKHVKPLETDLKKVGKDVRNMQTDVRMIKMQMNHNQKLILEKFQNLEVQVKDLST</sequence>
<evidence type="ECO:0000313" key="2">
    <source>
        <dbReference type="Proteomes" id="UP000054558"/>
    </source>
</evidence>
<protein>
    <submittedName>
        <fullName evidence="1">Uncharacterized protein</fullName>
    </submittedName>
</protein>
<accession>A0A1Y1I2X8</accession>
<proteinExistence type="predicted"/>
<dbReference type="AlphaFoldDB" id="A0A1Y1I2X8"/>
<name>A0A1Y1I2X8_KLENI</name>
<organism evidence="1 2">
    <name type="scientific">Klebsormidium nitens</name>
    <name type="common">Green alga</name>
    <name type="synonym">Ulothrix nitens</name>
    <dbReference type="NCBI Taxonomy" id="105231"/>
    <lineage>
        <taxon>Eukaryota</taxon>
        <taxon>Viridiplantae</taxon>
        <taxon>Streptophyta</taxon>
        <taxon>Klebsormidiophyceae</taxon>
        <taxon>Klebsormidiales</taxon>
        <taxon>Klebsormidiaceae</taxon>
        <taxon>Klebsormidium</taxon>
    </lineage>
</organism>
<dbReference type="Proteomes" id="UP000054558">
    <property type="component" value="Unassembled WGS sequence"/>
</dbReference>
<keyword evidence="2" id="KW-1185">Reference proteome</keyword>
<reference evidence="1 2" key="1">
    <citation type="journal article" date="2014" name="Nat. Commun.">
        <title>Klebsormidium flaccidum genome reveals primary factors for plant terrestrial adaptation.</title>
        <authorList>
            <person name="Hori K."/>
            <person name="Maruyama F."/>
            <person name="Fujisawa T."/>
            <person name="Togashi T."/>
            <person name="Yamamoto N."/>
            <person name="Seo M."/>
            <person name="Sato S."/>
            <person name="Yamada T."/>
            <person name="Mori H."/>
            <person name="Tajima N."/>
            <person name="Moriyama T."/>
            <person name="Ikeuchi M."/>
            <person name="Watanabe M."/>
            <person name="Wada H."/>
            <person name="Kobayashi K."/>
            <person name="Saito M."/>
            <person name="Masuda T."/>
            <person name="Sasaki-Sekimoto Y."/>
            <person name="Mashiguchi K."/>
            <person name="Awai K."/>
            <person name="Shimojima M."/>
            <person name="Masuda S."/>
            <person name="Iwai M."/>
            <person name="Nobusawa T."/>
            <person name="Narise T."/>
            <person name="Kondo S."/>
            <person name="Saito H."/>
            <person name="Sato R."/>
            <person name="Murakawa M."/>
            <person name="Ihara Y."/>
            <person name="Oshima-Yamada Y."/>
            <person name="Ohtaka K."/>
            <person name="Satoh M."/>
            <person name="Sonobe K."/>
            <person name="Ishii M."/>
            <person name="Ohtani R."/>
            <person name="Kanamori-Sato M."/>
            <person name="Honoki R."/>
            <person name="Miyazaki D."/>
            <person name="Mochizuki H."/>
            <person name="Umetsu J."/>
            <person name="Higashi K."/>
            <person name="Shibata D."/>
            <person name="Kamiya Y."/>
            <person name="Sato N."/>
            <person name="Nakamura Y."/>
            <person name="Tabata S."/>
            <person name="Ida S."/>
            <person name="Kurokawa K."/>
            <person name="Ohta H."/>
        </authorList>
    </citation>
    <scope>NUCLEOTIDE SEQUENCE [LARGE SCALE GENOMIC DNA]</scope>
    <source>
        <strain evidence="1 2">NIES-2285</strain>
    </source>
</reference>